<protein>
    <recommendedName>
        <fullName evidence="5 8">Muconolactone Delta-isomerase</fullName>
        <shortName evidence="9">MIase</shortName>
        <ecNumber evidence="5 8">5.3.3.4</ecNumber>
    </recommendedName>
</protein>
<dbReference type="EC" id="5.3.3.4" evidence="5 8"/>
<dbReference type="GO" id="GO:0016159">
    <property type="term" value="F:muconolactone delta-isomerase activity"/>
    <property type="evidence" value="ECO:0007669"/>
    <property type="project" value="UniProtKB-EC"/>
</dbReference>
<dbReference type="EMBL" id="JANCMW010000002">
    <property type="protein sequence ID" value="MDF0749652.1"/>
    <property type="molecule type" value="Genomic_DNA"/>
</dbReference>
<comment type="similarity">
    <text evidence="3 9">Belongs to the muconolactone Delta-isomerase family.</text>
</comment>
<evidence type="ECO:0000256" key="5">
    <source>
        <dbReference type="ARBA" id="ARBA00012070"/>
    </source>
</evidence>
<sequence length="93" mass="10773">MLFLVQMKVNPPTHLAPDEFARIKEEEKQRALEIQRQGKWPHLWRVTGKYSNVSVFDVDSNQELHDLLTSLPLFPFMEVSVTPMNTHPSALSE</sequence>
<dbReference type="NCBIfam" id="TIGR03221">
    <property type="entry name" value="muco_delta"/>
    <property type="match status" value="1"/>
</dbReference>
<evidence type="ECO:0000256" key="3">
    <source>
        <dbReference type="ARBA" id="ARBA00010882"/>
    </source>
</evidence>
<evidence type="ECO:0000313" key="11">
    <source>
        <dbReference type="EMBL" id="MDF0749652.1"/>
    </source>
</evidence>
<evidence type="ECO:0000313" key="12">
    <source>
        <dbReference type="Proteomes" id="UP001143391"/>
    </source>
</evidence>
<evidence type="ECO:0000256" key="2">
    <source>
        <dbReference type="ARBA" id="ARBA00005193"/>
    </source>
</evidence>
<comment type="subunit">
    <text evidence="4">Homodecamer.</text>
</comment>
<evidence type="ECO:0000256" key="9">
    <source>
        <dbReference type="PIRNR" id="PIRNR001486"/>
    </source>
</evidence>
<keyword evidence="12" id="KW-1185">Reference proteome</keyword>
<comment type="catalytic activity">
    <reaction evidence="1 9">
        <text>(S)-muconolactone = (4,5-dihydro-5-oxofuran-2-yl)-acetate</text>
        <dbReference type="Rhea" id="RHEA:12348"/>
        <dbReference type="ChEBI" id="CHEBI:58425"/>
        <dbReference type="ChEBI" id="CHEBI:58736"/>
        <dbReference type="EC" id="5.3.3.4"/>
    </reaction>
</comment>
<evidence type="ECO:0000256" key="1">
    <source>
        <dbReference type="ARBA" id="ARBA00001739"/>
    </source>
</evidence>
<dbReference type="Proteomes" id="UP001143391">
    <property type="component" value="Unassembled WGS sequence"/>
</dbReference>
<keyword evidence="7 9" id="KW-0413">Isomerase</keyword>
<dbReference type="InterPro" id="IPR003464">
    <property type="entry name" value="Muconolactone_d_Isoase"/>
</dbReference>
<evidence type="ECO:0000256" key="8">
    <source>
        <dbReference type="NCBIfam" id="TIGR03221"/>
    </source>
</evidence>
<evidence type="ECO:0000256" key="7">
    <source>
        <dbReference type="ARBA" id="ARBA00023235"/>
    </source>
</evidence>
<reference evidence="11" key="1">
    <citation type="submission" date="2022-07" db="EMBL/GenBank/DDBJ databases">
        <title>Marinobacter iranensis a new bacterium isolate from a hipersaline lake in Iran.</title>
        <authorList>
            <person name="Mohammad A.M.A."/>
            <person name="Cristina S.-P."/>
            <person name="Antonio V."/>
        </authorList>
    </citation>
    <scope>NUCLEOTIDE SEQUENCE</scope>
    <source>
        <strain evidence="11">71-i</strain>
    </source>
</reference>
<dbReference type="SUPFAM" id="SSF54909">
    <property type="entry name" value="Dimeric alpha+beta barrel"/>
    <property type="match status" value="1"/>
</dbReference>
<dbReference type="PIRSF" id="PIRSF001486">
    <property type="entry name" value="CatC"/>
    <property type="match status" value="1"/>
</dbReference>
<evidence type="ECO:0000256" key="6">
    <source>
        <dbReference type="ARBA" id="ARBA00022797"/>
    </source>
</evidence>
<organism evidence="11 12">
    <name type="scientific">Marinobacter iranensis</name>
    <dbReference type="NCBI Taxonomy" id="2962607"/>
    <lineage>
        <taxon>Bacteria</taxon>
        <taxon>Pseudomonadati</taxon>
        <taxon>Pseudomonadota</taxon>
        <taxon>Gammaproteobacteria</taxon>
        <taxon>Pseudomonadales</taxon>
        <taxon>Marinobacteraceae</taxon>
        <taxon>Marinobacter</taxon>
    </lineage>
</organism>
<dbReference type="RefSeq" id="WP_275705141.1">
    <property type="nucleotide sequence ID" value="NZ_JANCMW010000002.1"/>
</dbReference>
<feature type="domain" description="Muconolactone isomerase" evidence="10">
    <location>
        <begin position="1"/>
        <end position="89"/>
    </location>
</feature>
<dbReference type="Pfam" id="PF02426">
    <property type="entry name" value="MIase"/>
    <property type="match status" value="1"/>
</dbReference>
<name>A0ABT5Y7W1_9GAMM</name>
<dbReference type="InterPro" id="IPR011008">
    <property type="entry name" value="Dimeric_a/b-barrel"/>
</dbReference>
<dbReference type="Gene3D" id="3.30.70.1060">
    <property type="entry name" value="Dimeric alpha+beta barrel"/>
    <property type="match status" value="1"/>
</dbReference>
<keyword evidence="6 9" id="KW-0058">Aromatic hydrocarbons catabolism</keyword>
<dbReference type="InterPro" id="IPR026029">
    <property type="entry name" value="MLI_dom"/>
</dbReference>
<evidence type="ECO:0000256" key="4">
    <source>
        <dbReference type="ARBA" id="ARBA00011365"/>
    </source>
</evidence>
<comment type="pathway">
    <text evidence="2 9">Aromatic compound metabolism; beta-ketoadipate pathway; 5-oxo-4,5-dihydro-2-furylacetate from catechol: step 3/3.</text>
</comment>
<proteinExistence type="inferred from homology"/>
<gene>
    <name evidence="11" type="primary">catC</name>
    <name evidence="11" type="ORF">NLU14_05355</name>
</gene>
<accession>A0ABT5Y7W1</accession>
<comment type="caution">
    <text evidence="11">The sequence shown here is derived from an EMBL/GenBank/DDBJ whole genome shotgun (WGS) entry which is preliminary data.</text>
</comment>
<evidence type="ECO:0000259" key="10">
    <source>
        <dbReference type="Pfam" id="PF02426"/>
    </source>
</evidence>